<reference evidence="2 3" key="1">
    <citation type="submission" date="2019-06" db="EMBL/GenBank/DDBJ databases">
        <title>Genome sequence of Litorilinea aerophila BAA-2444.</title>
        <authorList>
            <person name="Maclea K.S."/>
            <person name="Maurais E.G."/>
            <person name="Iannazzi L.C."/>
        </authorList>
    </citation>
    <scope>NUCLEOTIDE SEQUENCE [LARGE SCALE GENOMIC DNA]</scope>
    <source>
        <strain evidence="2 3">ATCC BAA-2444</strain>
    </source>
</reference>
<dbReference type="EMBL" id="VIGC01000010">
    <property type="protein sequence ID" value="TQE96048.1"/>
    <property type="molecule type" value="Genomic_DNA"/>
</dbReference>
<sequence length="170" mass="19334">MALYSFTTIWRVTAPVQSVWDAIARPEEWPVWWRGVEAVEVLHPGDSAGLGARRRFTFRSRLPYRLIFEMETTHLAPPHVLIGRAEGELRGVGCWQLAESAAMQGPVTLVRYDWNVETTRRWMNLLAPLARPIFAWNHDIIMAWGGQGLARLLGAQLLLFDEEGSTLEPI</sequence>
<comment type="caution">
    <text evidence="2">The sequence shown here is derived from an EMBL/GenBank/DDBJ whole genome shotgun (WGS) entry which is preliminary data.</text>
</comment>
<dbReference type="Pfam" id="PF03364">
    <property type="entry name" value="Polyketide_cyc"/>
    <property type="match status" value="1"/>
</dbReference>
<evidence type="ECO:0000313" key="2">
    <source>
        <dbReference type="EMBL" id="TQE96048.1"/>
    </source>
</evidence>
<feature type="domain" description="Coenzyme Q-binding protein COQ10 START" evidence="1">
    <location>
        <begin position="12"/>
        <end position="60"/>
    </location>
</feature>
<dbReference type="Proteomes" id="UP000317371">
    <property type="component" value="Unassembled WGS sequence"/>
</dbReference>
<dbReference type="CDD" id="cd07824">
    <property type="entry name" value="SRPBCC_6"/>
    <property type="match status" value="1"/>
</dbReference>
<organism evidence="2 3">
    <name type="scientific">Litorilinea aerophila</name>
    <dbReference type="NCBI Taxonomy" id="1204385"/>
    <lineage>
        <taxon>Bacteria</taxon>
        <taxon>Bacillati</taxon>
        <taxon>Chloroflexota</taxon>
        <taxon>Caldilineae</taxon>
        <taxon>Caldilineales</taxon>
        <taxon>Caldilineaceae</taxon>
        <taxon>Litorilinea</taxon>
    </lineage>
</organism>
<gene>
    <name evidence="2" type="ORF">FKZ61_09945</name>
</gene>
<keyword evidence="3" id="KW-1185">Reference proteome</keyword>
<dbReference type="OrthoDB" id="5402478at2"/>
<dbReference type="InParanoid" id="A0A540VGZ8"/>
<dbReference type="SUPFAM" id="SSF55961">
    <property type="entry name" value="Bet v1-like"/>
    <property type="match status" value="1"/>
</dbReference>
<name>A0A540VGZ8_9CHLR</name>
<evidence type="ECO:0000259" key="1">
    <source>
        <dbReference type="Pfam" id="PF03364"/>
    </source>
</evidence>
<protein>
    <submittedName>
        <fullName evidence="2">Polyketide cyclase</fullName>
    </submittedName>
</protein>
<dbReference type="Gene3D" id="3.30.530.20">
    <property type="match status" value="1"/>
</dbReference>
<evidence type="ECO:0000313" key="3">
    <source>
        <dbReference type="Proteomes" id="UP000317371"/>
    </source>
</evidence>
<dbReference type="AlphaFoldDB" id="A0A540VGZ8"/>
<dbReference type="InterPro" id="IPR005031">
    <property type="entry name" value="COQ10_START"/>
</dbReference>
<dbReference type="RefSeq" id="WP_141609965.1">
    <property type="nucleotide sequence ID" value="NZ_VIGC02000010.1"/>
</dbReference>
<accession>A0A540VGZ8</accession>
<proteinExistence type="predicted"/>
<dbReference type="InterPro" id="IPR023393">
    <property type="entry name" value="START-like_dom_sf"/>
</dbReference>